<dbReference type="SUPFAM" id="SSF103190">
    <property type="entry name" value="Sensory domain-like"/>
    <property type="match status" value="1"/>
</dbReference>
<dbReference type="SMART" id="SM00304">
    <property type="entry name" value="HAMP"/>
    <property type="match status" value="1"/>
</dbReference>
<name>A0A2S0NAS0_9HYPH</name>
<dbReference type="PANTHER" id="PTHR32089">
    <property type="entry name" value="METHYL-ACCEPTING CHEMOTAXIS PROTEIN MCPB"/>
    <property type="match status" value="1"/>
</dbReference>
<keyword evidence="1 3" id="KW-0807">Transducer</keyword>
<dbReference type="KEGG" id="phr:C6569_09310"/>
<dbReference type="Gene3D" id="3.30.450.20">
    <property type="entry name" value="PAS domain"/>
    <property type="match status" value="1"/>
</dbReference>
<dbReference type="Gene3D" id="1.10.287.950">
    <property type="entry name" value="Methyl-accepting chemotaxis protein"/>
    <property type="match status" value="1"/>
</dbReference>
<comment type="similarity">
    <text evidence="2">Belongs to the methyl-accepting chemotaxis (MCP) protein family.</text>
</comment>
<evidence type="ECO:0000256" key="2">
    <source>
        <dbReference type="ARBA" id="ARBA00029447"/>
    </source>
</evidence>
<dbReference type="PRINTS" id="PR00260">
    <property type="entry name" value="CHEMTRNSDUCR"/>
</dbReference>
<proteinExistence type="inferred from homology"/>
<dbReference type="Proteomes" id="UP000237889">
    <property type="component" value="Chromosome"/>
</dbReference>
<dbReference type="Pfam" id="PF14827">
    <property type="entry name" value="dCache_3"/>
    <property type="match status" value="1"/>
</dbReference>
<dbReference type="AlphaFoldDB" id="A0A2S0NAS0"/>
<dbReference type="GO" id="GO:0006935">
    <property type="term" value="P:chemotaxis"/>
    <property type="evidence" value="ECO:0007669"/>
    <property type="project" value="InterPro"/>
</dbReference>
<dbReference type="InterPro" id="IPR003660">
    <property type="entry name" value="HAMP_dom"/>
</dbReference>
<dbReference type="InterPro" id="IPR029151">
    <property type="entry name" value="Sensor-like_sf"/>
</dbReference>
<dbReference type="InterPro" id="IPR004089">
    <property type="entry name" value="MCPsignal_dom"/>
</dbReference>
<dbReference type="GO" id="GO:0007165">
    <property type="term" value="P:signal transduction"/>
    <property type="evidence" value="ECO:0007669"/>
    <property type="project" value="UniProtKB-KW"/>
</dbReference>
<evidence type="ECO:0000313" key="7">
    <source>
        <dbReference type="EMBL" id="AVO45242.1"/>
    </source>
</evidence>
<dbReference type="PROSITE" id="PS50885">
    <property type="entry name" value="HAMP"/>
    <property type="match status" value="1"/>
</dbReference>
<dbReference type="EMBL" id="CP027668">
    <property type="protein sequence ID" value="AVO45242.1"/>
    <property type="molecule type" value="Genomic_DNA"/>
</dbReference>
<dbReference type="OrthoDB" id="1776073at2"/>
<dbReference type="PANTHER" id="PTHR32089:SF112">
    <property type="entry name" value="LYSOZYME-LIKE PROTEIN-RELATED"/>
    <property type="match status" value="1"/>
</dbReference>
<feature type="domain" description="Methyl-accepting transducer" evidence="5">
    <location>
        <begin position="424"/>
        <end position="685"/>
    </location>
</feature>
<dbReference type="CDD" id="cd06225">
    <property type="entry name" value="HAMP"/>
    <property type="match status" value="1"/>
</dbReference>
<dbReference type="Pfam" id="PF00672">
    <property type="entry name" value="HAMP"/>
    <property type="match status" value="1"/>
</dbReference>
<feature type="transmembrane region" description="Helical" evidence="4">
    <location>
        <begin position="332"/>
        <end position="354"/>
    </location>
</feature>
<evidence type="ECO:0000259" key="5">
    <source>
        <dbReference type="PROSITE" id="PS50111"/>
    </source>
</evidence>
<gene>
    <name evidence="7" type="ORF">C6569_09310</name>
</gene>
<dbReference type="InterPro" id="IPR004090">
    <property type="entry name" value="Chemotax_Me-accpt_rcpt"/>
</dbReference>
<reference evidence="7 8" key="1">
    <citation type="submission" date="2018-03" db="EMBL/GenBank/DDBJ databases">
        <title>Genome sequencing of Phreatobacter sp.</title>
        <authorList>
            <person name="Kim S.-J."/>
            <person name="Heo J."/>
            <person name="Kwon S.-W."/>
        </authorList>
    </citation>
    <scope>NUCLEOTIDE SEQUENCE [LARGE SCALE GENOMIC DNA]</scope>
    <source>
        <strain evidence="7 8">S-12</strain>
    </source>
</reference>
<organism evidence="7 8">
    <name type="scientific">Phreatobacter cathodiphilus</name>
    <dbReference type="NCBI Taxonomy" id="1868589"/>
    <lineage>
        <taxon>Bacteria</taxon>
        <taxon>Pseudomonadati</taxon>
        <taxon>Pseudomonadota</taxon>
        <taxon>Alphaproteobacteria</taxon>
        <taxon>Hyphomicrobiales</taxon>
        <taxon>Phreatobacteraceae</taxon>
        <taxon>Phreatobacter</taxon>
    </lineage>
</organism>
<dbReference type="Gene3D" id="6.10.340.10">
    <property type="match status" value="1"/>
</dbReference>
<evidence type="ECO:0000313" key="8">
    <source>
        <dbReference type="Proteomes" id="UP000237889"/>
    </source>
</evidence>
<protein>
    <submittedName>
        <fullName evidence="7">Chemotaxis protein</fullName>
    </submittedName>
</protein>
<evidence type="ECO:0000256" key="3">
    <source>
        <dbReference type="PROSITE-ProRule" id="PRU00284"/>
    </source>
</evidence>
<evidence type="ECO:0000256" key="1">
    <source>
        <dbReference type="ARBA" id="ARBA00023224"/>
    </source>
</evidence>
<evidence type="ECO:0000259" key="6">
    <source>
        <dbReference type="PROSITE" id="PS50885"/>
    </source>
</evidence>
<accession>A0A2S0NAS0</accession>
<feature type="domain" description="HAMP" evidence="6">
    <location>
        <begin position="356"/>
        <end position="409"/>
    </location>
</feature>
<dbReference type="SMART" id="SM00283">
    <property type="entry name" value="MA"/>
    <property type="match status" value="1"/>
</dbReference>
<dbReference type="PROSITE" id="PS50111">
    <property type="entry name" value="CHEMOTAXIS_TRANSDUC_2"/>
    <property type="match status" value="1"/>
</dbReference>
<sequence length="705" mass="72572">MGRCAPPGPPSPITAGVHDICTFLNPHRLKCPWDKVRECAGSIGNTMAIGSMLHLRTIGAKLMVSVTATALVAAGVVGVAGYFQQDALSDQAIESALVQRYEAVVAAMTEQGQRAAAASQAIANDPRVADSFQKDDRAGLLAAMKDLGEPMKTGLGLGLISFQRPDGNAFARVHAPQAFGDNVLSRRATIRAAIASGRQVVGIEPGRDNVSIFAVTPVRAGGQIVGVADIGAALGLPFLTDLKRRFKVDIAMHLVDGATLNSLGATFAEKTLLALPVHQAALQAPGQWRESTIGGHPVAVLAGPLRNYSGQSIGTLEVAIDTSAFVSARNTAMLTLLGVLLAVAVTGIGIATLLTRHLGKPIRELNATMTALAGGDHAQSVPSVDRRDEIGDMARSVEVFRENAVARARLETETEAEARARQARQARIDALVRDFSDSIGSVLKGVGDNAGRMEETARTLTGIAAGASGQADQASGASRQASANVQSVAAASEELSASINEIANQIGQTNAVVERASAEADGANQRVKALAEAAGRIGEVLNLIRAIAEQTNLLALNATIEAARAGEAGRGFAVVASEVKSLAGQTAKATEEIAAQINAVQQETTTAVGSIEAIAQTMTEVASYASAVAAAIEQQRSATGEISQNVQAAATGTARVVDNITGVTTASAETNSSASEVLSAARSLSEQAISLSRSVETFLAEVKAA</sequence>
<keyword evidence="4" id="KW-0812">Transmembrane</keyword>
<dbReference type="GO" id="GO:0016020">
    <property type="term" value="C:membrane"/>
    <property type="evidence" value="ECO:0007669"/>
    <property type="project" value="InterPro"/>
</dbReference>
<dbReference type="SUPFAM" id="SSF58104">
    <property type="entry name" value="Methyl-accepting chemotaxis protein (MCP) signaling domain"/>
    <property type="match status" value="1"/>
</dbReference>
<feature type="transmembrane region" description="Helical" evidence="4">
    <location>
        <begin position="62"/>
        <end position="83"/>
    </location>
</feature>
<dbReference type="Pfam" id="PF00015">
    <property type="entry name" value="MCPsignal"/>
    <property type="match status" value="1"/>
</dbReference>
<keyword evidence="4" id="KW-0472">Membrane</keyword>
<dbReference type="InterPro" id="IPR029150">
    <property type="entry name" value="dCache_3"/>
</dbReference>
<evidence type="ECO:0000256" key="4">
    <source>
        <dbReference type="SAM" id="Phobius"/>
    </source>
</evidence>
<keyword evidence="4" id="KW-1133">Transmembrane helix</keyword>
<dbReference type="GO" id="GO:0004888">
    <property type="term" value="F:transmembrane signaling receptor activity"/>
    <property type="evidence" value="ECO:0007669"/>
    <property type="project" value="InterPro"/>
</dbReference>
<keyword evidence="8" id="KW-1185">Reference proteome</keyword>